<organism evidence="1 2">
    <name type="scientific">Sphagnum jensenii</name>
    <dbReference type="NCBI Taxonomy" id="128206"/>
    <lineage>
        <taxon>Eukaryota</taxon>
        <taxon>Viridiplantae</taxon>
        <taxon>Streptophyta</taxon>
        <taxon>Embryophyta</taxon>
        <taxon>Bryophyta</taxon>
        <taxon>Sphagnophytina</taxon>
        <taxon>Sphagnopsida</taxon>
        <taxon>Sphagnales</taxon>
        <taxon>Sphagnaceae</taxon>
        <taxon>Sphagnum</taxon>
    </lineage>
</organism>
<dbReference type="Proteomes" id="UP001497522">
    <property type="component" value="Chromosome 17"/>
</dbReference>
<keyword evidence="2" id="KW-1185">Reference proteome</keyword>
<evidence type="ECO:0000313" key="2">
    <source>
        <dbReference type="Proteomes" id="UP001497522"/>
    </source>
</evidence>
<sequence length="78" mass="8317">MKDSSVAERPPPDSGDVQWTLLIAVLVKVLDDATWFSSVSDALPSLSRSSMPECVVESSGSTSLLFRPLPSIPNLLTA</sequence>
<dbReference type="EMBL" id="OZ023718">
    <property type="protein sequence ID" value="CAK9867915.1"/>
    <property type="molecule type" value="Genomic_DNA"/>
</dbReference>
<gene>
    <name evidence="1" type="ORF">CSSPJE1EN2_LOCUS10910</name>
</gene>
<accession>A0ABP1B054</accession>
<reference evidence="1" key="1">
    <citation type="submission" date="2024-03" db="EMBL/GenBank/DDBJ databases">
        <authorList>
            <consortium name="ELIXIR-Norway"/>
            <consortium name="Elixir Norway"/>
        </authorList>
    </citation>
    <scope>NUCLEOTIDE SEQUENCE</scope>
</reference>
<protein>
    <submittedName>
        <fullName evidence="1">Uncharacterized protein</fullName>
    </submittedName>
</protein>
<name>A0ABP1B054_9BRYO</name>
<proteinExistence type="predicted"/>
<evidence type="ECO:0000313" key="1">
    <source>
        <dbReference type="EMBL" id="CAK9867915.1"/>
    </source>
</evidence>